<dbReference type="AlphaFoldDB" id="A0A699HZ94"/>
<dbReference type="EMBL" id="BKCJ010214320">
    <property type="protein sequence ID" value="GEY83601.1"/>
    <property type="molecule type" value="Genomic_DNA"/>
</dbReference>
<name>A0A699HZ94_TANCI</name>
<accession>A0A699HZ94</accession>
<organism evidence="1">
    <name type="scientific">Tanacetum cinerariifolium</name>
    <name type="common">Dalmatian daisy</name>
    <name type="synonym">Chrysanthemum cinerariifolium</name>
    <dbReference type="NCBI Taxonomy" id="118510"/>
    <lineage>
        <taxon>Eukaryota</taxon>
        <taxon>Viridiplantae</taxon>
        <taxon>Streptophyta</taxon>
        <taxon>Embryophyta</taxon>
        <taxon>Tracheophyta</taxon>
        <taxon>Spermatophyta</taxon>
        <taxon>Magnoliopsida</taxon>
        <taxon>eudicotyledons</taxon>
        <taxon>Gunneridae</taxon>
        <taxon>Pentapetalae</taxon>
        <taxon>asterids</taxon>
        <taxon>campanulids</taxon>
        <taxon>Asterales</taxon>
        <taxon>Asteraceae</taxon>
        <taxon>Asteroideae</taxon>
        <taxon>Anthemideae</taxon>
        <taxon>Anthemidinae</taxon>
        <taxon>Tanacetum</taxon>
    </lineage>
</organism>
<comment type="caution">
    <text evidence="1">The sequence shown here is derived from an EMBL/GenBank/DDBJ whole genome shotgun (WGS) entry which is preliminary data.</text>
</comment>
<feature type="non-terminal residue" evidence="1">
    <location>
        <position position="1"/>
    </location>
</feature>
<reference evidence="1" key="1">
    <citation type="journal article" date="2019" name="Sci. Rep.">
        <title>Draft genome of Tanacetum cinerariifolium, the natural source of mosquito coil.</title>
        <authorList>
            <person name="Yamashiro T."/>
            <person name="Shiraishi A."/>
            <person name="Satake H."/>
            <person name="Nakayama K."/>
        </authorList>
    </citation>
    <scope>NUCLEOTIDE SEQUENCE</scope>
</reference>
<sequence length="482" mass="54308">CRLSNPTSGIKSSGSRVIWLTRIDQKEVFVFGFSGRSRRASSVWATRFSTTKGATIGITSMFEKNKSYNVERAETRETSEPGLVRWLLRSRGRIGAAGSLTVGFLRNCNHRLKTHRSRISPAGSFIRSSRREIYDVKVSGLVVVFFVIFWFLNDKVAAGRYRQVMVLEFFDCPGLRQGVEDLRGLLHKGYIDKARVFHKQFTLLDRVLCRSPWRQDEKHVWFEVEQQGVQGNSEAEVFQVSNDDTAVVQRWAEDTTRSTYLVNRSPSSAIGFKKPIDMLGNMCFNESGKYKKTFIGSGIGTGSLQVLQGVEFEVEPHEDHTFEGATLSMGTIQLQRRHQMCMCSATVVENVVTTAMAITRAIHQIKKREMYLAWRLLGIRVVIIRVVQTLLEGHSILSPEGSLSRDCDVEKNGYGLMILGCAECLKANLQHMEALLTTEAGYMTFTEAWKKKIWLKGLLTESRYYLRLVAGIATGALVKGGS</sequence>
<proteinExistence type="predicted"/>
<gene>
    <name evidence="1" type="ORF">Tci_455575</name>
</gene>
<evidence type="ECO:0000313" key="1">
    <source>
        <dbReference type="EMBL" id="GEY83601.1"/>
    </source>
</evidence>
<protein>
    <submittedName>
        <fullName evidence="1">Zinc finger, CCHC-type</fullName>
    </submittedName>
</protein>